<proteinExistence type="predicted"/>
<evidence type="ECO:0000259" key="5">
    <source>
        <dbReference type="Pfam" id="PF08100"/>
    </source>
</evidence>
<evidence type="ECO:0008006" key="8">
    <source>
        <dbReference type="Google" id="ProtNLM"/>
    </source>
</evidence>
<feature type="domain" description="O-methyltransferase C-terminal" evidence="4">
    <location>
        <begin position="237"/>
        <end position="390"/>
    </location>
</feature>
<dbReference type="AlphaFoldDB" id="A0A9W9WSX9"/>
<dbReference type="InterPro" id="IPR016461">
    <property type="entry name" value="COMT-like"/>
</dbReference>
<protein>
    <recommendedName>
        <fullName evidence="8">O-methyltransferase domain-containing protein</fullName>
    </recommendedName>
</protein>
<sequence length="418" mass="47377">MDISSLLDTLNQAASFPNIQTDTTDTERQALYYACEKLSTRLETPINRLMKTSFDFISPIILRTAIDIGIFDFFNKDHEPAREIDAAAIAMHTKSNQALIGRIMRLLISLHVVDVTSEGKCRANSFTKSFQPGTEVHALVIMLSSVFIPVLGRIPVYLRQNGNRPPENANNGVFQDALGTDSHIYDWFRQNKLEHDAFHQMMVNRPSSHGGMWTDYIPQQWILEKLSSREPSSHDFTIVDMGASSRNVLDALKQKIPMHNVRLILQDLPDVTKGEHHTTTMCQTGSYAPEKIERMDHDFFDPQPVQGANVYVLARALHNWPDKEASKILQHIQAAMNQNSTLLIYDCVFSDRLEEVSYNDAISDMIMMAALASLERTEGQFRVLLRSVGLSLVNVWRSPLADDKQAILEIVRDDQIYS</sequence>
<gene>
    <name evidence="6" type="ORF">N7530_007096</name>
</gene>
<keyword evidence="3" id="KW-0949">S-adenosyl-L-methionine</keyword>
<dbReference type="Gene3D" id="3.40.50.150">
    <property type="entry name" value="Vaccinia Virus protein VP39"/>
    <property type="match status" value="1"/>
</dbReference>
<comment type="caution">
    <text evidence="6">The sequence shown here is derived from an EMBL/GenBank/DDBJ whole genome shotgun (WGS) entry which is preliminary data.</text>
</comment>
<evidence type="ECO:0000313" key="6">
    <source>
        <dbReference type="EMBL" id="KAJ5473095.1"/>
    </source>
</evidence>
<dbReference type="GO" id="GO:0044550">
    <property type="term" value="P:secondary metabolite biosynthetic process"/>
    <property type="evidence" value="ECO:0007669"/>
    <property type="project" value="UniProtKB-ARBA"/>
</dbReference>
<accession>A0A9W9WSX9</accession>
<evidence type="ECO:0000313" key="7">
    <source>
        <dbReference type="Proteomes" id="UP001147760"/>
    </source>
</evidence>
<dbReference type="Proteomes" id="UP001147760">
    <property type="component" value="Unassembled WGS sequence"/>
</dbReference>
<reference evidence="6" key="1">
    <citation type="submission" date="2022-12" db="EMBL/GenBank/DDBJ databases">
        <authorList>
            <person name="Petersen C."/>
        </authorList>
    </citation>
    <scope>NUCLEOTIDE SEQUENCE</scope>
    <source>
        <strain evidence="6">IBT 17660</strain>
    </source>
</reference>
<dbReference type="GO" id="GO:0032259">
    <property type="term" value="P:methylation"/>
    <property type="evidence" value="ECO:0007669"/>
    <property type="project" value="UniProtKB-KW"/>
</dbReference>
<keyword evidence="2" id="KW-0808">Transferase</keyword>
<evidence type="ECO:0000256" key="1">
    <source>
        <dbReference type="ARBA" id="ARBA00022603"/>
    </source>
</evidence>
<dbReference type="PANTHER" id="PTHR43712:SF11">
    <property type="entry name" value="O-METHYLTRANSFERASE (AFU_ORTHOLOGUE AFUA_2G17820)-RELATED"/>
    <property type="match status" value="1"/>
</dbReference>
<dbReference type="GO" id="GO:0008171">
    <property type="term" value="F:O-methyltransferase activity"/>
    <property type="evidence" value="ECO:0007669"/>
    <property type="project" value="InterPro"/>
</dbReference>
<evidence type="ECO:0000256" key="2">
    <source>
        <dbReference type="ARBA" id="ARBA00022679"/>
    </source>
</evidence>
<dbReference type="Pfam" id="PF00891">
    <property type="entry name" value="Methyltransf_2"/>
    <property type="match status" value="1"/>
</dbReference>
<dbReference type="SUPFAM" id="SSF46785">
    <property type="entry name" value="Winged helix' DNA-binding domain"/>
    <property type="match status" value="1"/>
</dbReference>
<dbReference type="InterPro" id="IPR029063">
    <property type="entry name" value="SAM-dependent_MTases_sf"/>
</dbReference>
<dbReference type="PROSITE" id="PS51683">
    <property type="entry name" value="SAM_OMT_II"/>
    <property type="match status" value="1"/>
</dbReference>
<dbReference type="Pfam" id="PF08100">
    <property type="entry name" value="Dimerisation"/>
    <property type="match status" value="1"/>
</dbReference>
<dbReference type="InterPro" id="IPR036390">
    <property type="entry name" value="WH_DNA-bd_sf"/>
</dbReference>
<reference evidence="6" key="2">
    <citation type="journal article" date="2023" name="IMA Fungus">
        <title>Comparative genomic study of the Penicillium genus elucidates a diverse pangenome and 15 lateral gene transfer events.</title>
        <authorList>
            <person name="Petersen C."/>
            <person name="Sorensen T."/>
            <person name="Nielsen M.R."/>
            <person name="Sondergaard T.E."/>
            <person name="Sorensen J.L."/>
            <person name="Fitzpatrick D.A."/>
            <person name="Frisvad J.C."/>
            <person name="Nielsen K.L."/>
        </authorList>
    </citation>
    <scope>NUCLEOTIDE SEQUENCE</scope>
    <source>
        <strain evidence="6">IBT 17660</strain>
    </source>
</reference>
<evidence type="ECO:0000256" key="3">
    <source>
        <dbReference type="ARBA" id="ARBA00022691"/>
    </source>
</evidence>
<dbReference type="Gene3D" id="1.10.10.10">
    <property type="entry name" value="Winged helix-like DNA-binding domain superfamily/Winged helix DNA-binding domain"/>
    <property type="match status" value="1"/>
</dbReference>
<keyword evidence="1" id="KW-0489">Methyltransferase</keyword>
<dbReference type="EMBL" id="JAPWDO010000004">
    <property type="protein sequence ID" value="KAJ5473095.1"/>
    <property type="molecule type" value="Genomic_DNA"/>
</dbReference>
<name>A0A9W9WSX9_9EURO</name>
<feature type="domain" description="O-methyltransferase dimerisation" evidence="5">
    <location>
        <begin position="51"/>
        <end position="119"/>
    </location>
</feature>
<organism evidence="6 7">
    <name type="scientific">Penicillium desertorum</name>
    <dbReference type="NCBI Taxonomy" id="1303715"/>
    <lineage>
        <taxon>Eukaryota</taxon>
        <taxon>Fungi</taxon>
        <taxon>Dikarya</taxon>
        <taxon>Ascomycota</taxon>
        <taxon>Pezizomycotina</taxon>
        <taxon>Eurotiomycetes</taxon>
        <taxon>Eurotiomycetidae</taxon>
        <taxon>Eurotiales</taxon>
        <taxon>Aspergillaceae</taxon>
        <taxon>Penicillium</taxon>
    </lineage>
</organism>
<dbReference type="PANTHER" id="PTHR43712">
    <property type="entry name" value="PUTATIVE (AFU_ORTHOLOGUE AFUA_4G14580)-RELATED"/>
    <property type="match status" value="1"/>
</dbReference>
<dbReference type="InterPro" id="IPR012967">
    <property type="entry name" value="COMT_dimerisation"/>
</dbReference>
<evidence type="ECO:0000259" key="4">
    <source>
        <dbReference type="Pfam" id="PF00891"/>
    </source>
</evidence>
<keyword evidence="7" id="KW-1185">Reference proteome</keyword>
<dbReference type="InterPro" id="IPR036388">
    <property type="entry name" value="WH-like_DNA-bd_sf"/>
</dbReference>
<dbReference type="SUPFAM" id="SSF53335">
    <property type="entry name" value="S-adenosyl-L-methionine-dependent methyltransferases"/>
    <property type="match status" value="1"/>
</dbReference>
<dbReference type="OrthoDB" id="1535081at2759"/>
<dbReference type="GO" id="GO:0046983">
    <property type="term" value="F:protein dimerization activity"/>
    <property type="evidence" value="ECO:0007669"/>
    <property type="project" value="InterPro"/>
</dbReference>
<dbReference type="InterPro" id="IPR001077">
    <property type="entry name" value="COMT_C"/>
</dbReference>